<proteinExistence type="predicted"/>
<dbReference type="EMBL" id="AMYB01000011">
    <property type="protein sequence ID" value="OAC98297.1"/>
    <property type="molecule type" value="Genomic_DNA"/>
</dbReference>
<evidence type="ECO:0000313" key="3">
    <source>
        <dbReference type="Proteomes" id="UP000077051"/>
    </source>
</evidence>
<gene>
    <name evidence="2" type="ORF">MUCCIDRAFT_86389</name>
</gene>
<dbReference type="VEuPathDB" id="FungiDB:MUCCIDRAFT_86389"/>
<comment type="caution">
    <text evidence="2">The sequence shown here is derived from an EMBL/GenBank/DDBJ whole genome shotgun (WGS) entry which is preliminary data.</text>
</comment>
<dbReference type="Proteomes" id="UP000077051">
    <property type="component" value="Unassembled WGS sequence"/>
</dbReference>
<feature type="compositionally biased region" description="Gly residues" evidence="1">
    <location>
        <begin position="77"/>
        <end position="92"/>
    </location>
</feature>
<evidence type="ECO:0000256" key="1">
    <source>
        <dbReference type="SAM" id="MobiDB-lite"/>
    </source>
</evidence>
<dbReference type="STRING" id="747725.A0A168H2K3"/>
<organism evidence="2 3">
    <name type="scientific">Mucor lusitanicus CBS 277.49</name>
    <dbReference type="NCBI Taxonomy" id="747725"/>
    <lineage>
        <taxon>Eukaryota</taxon>
        <taxon>Fungi</taxon>
        <taxon>Fungi incertae sedis</taxon>
        <taxon>Mucoromycota</taxon>
        <taxon>Mucoromycotina</taxon>
        <taxon>Mucoromycetes</taxon>
        <taxon>Mucorales</taxon>
        <taxon>Mucorineae</taxon>
        <taxon>Mucoraceae</taxon>
        <taxon>Mucor</taxon>
    </lineage>
</organism>
<evidence type="ECO:0000313" key="2">
    <source>
        <dbReference type="EMBL" id="OAC98297.1"/>
    </source>
</evidence>
<dbReference type="AlphaFoldDB" id="A0A168H2K3"/>
<accession>A0A168H2K3</accession>
<protein>
    <submittedName>
        <fullName evidence="2">Uncharacterized protein</fullName>
    </submittedName>
</protein>
<name>A0A168H2K3_MUCCL</name>
<feature type="region of interest" description="Disordered" evidence="1">
    <location>
        <begin position="74"/>
        <end position="95"/>
    </location>
</feature>
<keyword evidence="3" id="KW-1185">Reference proteome</keyword>
<sequence>MAIHIDIMEKCILSRSSRRFAESMKKVGAMGGMLYQRRIRYISYTTALGIAYMQFGPNHMWPYMINTVRNLKKSVGNGKGGGSSNNNGGGDKTSGALMEMPERIRAKIFGKKTVAVPEKQ</sequence>
<reference evidence="2 3" key="1">
    <citation type="submission" date="2015-06" db="EMBL/GenBank/DDBJ databases">
        <title>Expansion of signal transduction pathways in fungi by whole-genome duplication.</title>
        <authorList>
            <consortium name="DOE Joint Genome Institute"/>
            <person name="Corrochano L.M."/>
            <person name="Kuo A."/>
            <person name="Marcet-Houben M."/>
            <person name="Polaino S."/>
            <person name="Salamov A."/>
            <person name="Villalobos J.M."/>
            <person name="Alvarez M.I."/>
            <person name="Avalos J."/>
            <person name="Benito E.P."/>
            <person name="Benoit I."/>
            <person name="Burger G."/>
            <person name="Camino L.P."/>
            <person name="Canovas D."/>
            <person name="Cerda-Olmedo E."/>
            <person name="Cheng J.-F."/>
            <person name="Dominguez A."/>
            <person name="Elias M."/>
            <person name="Eslava A.P."/>
            <person name="Glaser F."/>
            <person name="Grimwood J."/>
            <person name="Gutierrez G."/>
            <person name="Heitman J."/>
            <person name="Henrissat B."/>
            <person name="Iturriaga E.A."/>
            <person name="Lang B.F."/>
            <person name="Lavin J.L."/>
            <person name="Lee S."/>
            <person name="Li W."/>
            <person name="Lindquist E."/>
            <person name="Lopez-Garcia S."/>
            <person name="Luque E.M."/>
            <person name="Marcos A.T."/>
            <person name="Martin J."/>
            <person name="Mccluskey K."/>
            <person name="Medina H.R."/>
            <person name="Miralles-Duran A."/>
            <person name="Miyazaki A."/>
            <person name="Munoz-Torres E."/>
            <person name="Oguiza J.A."/>
            <person name="Ohm R."/>
            <person name="Olmedo M."/>
            <person name="Orejas M."/>
            <person name="Ortiz-Castellanos L."/>
            <person name="Pisabarro A.G."/>
            <person name="Rodriguez-Romero J."/>
            <person name="Ruiz-Herrera J."/>
            <person name="Ruiz-Vazquez R."/>
            <person name="Sanz C."/>
            <person name="Schackwitz W."/>
            <person name="Schmutz J."/>
            <person name="Shahriari M."/>
            <person name="Shelest E."/>
            <person name="Silva-Franco F."/>
            <person name="Soanes D."/>
            <person name="Syed K."/>
            <person name="Tagua V.G."/>
            <person name="Talbot N.J."/>
            <person name="Thon M."/>
            <person name="De Vries R.P."/>
            <person name="Wiebenga A."/>
            <person name="Yadav J.S."/>
            <person name="Braun E.L."/>
            <person name="Baker S."/>
            <person name="Garre V."/>
            <person name="Horwitz B."/>
            <person name="Torres-Martinez S."/>
            <person name="Idnurm A."/>
            <person name="Herrera-Estrella A."/>
            <person name="Gabaldon T."/>
            <person name="Grigoriev I.V."/>
        </authorList>
    </citation>
    <scope>NUCLEOTIDE SEQUENCE [LARGE SCALE GENOMIC DNA]</scope>
    <source>
        <strain evidence="2 3">CBS 277.49</strain>
    </source>
</reference>